<evidence type="ECO:0000313" key="2">
    <source>
        <dbReference type="EMBL" id="WFP16891.1"/>
    </source>
</evidence>
<dbReference type="SUPFAM" id="SSF53098">
    <property type="entry name" value="Ribonuclease H-like"/>
    <property type="match status" value="1"/>
</dbReference>
<gene>
    <name evidence="2" type="ORF">P8192_01840</name>
</gene>
<dbReference type="Gene3D" id="3.30.420.10">
    <property type="entry name" value="Ribonuclease H-like superfamily/Ribonuclease H"/>
    <property type="match status" value="1"/>
</dbReference>
<dbReference type="RefSeq" id="WP_278158020.1">
    <property type="nucleotide sequence ID" value="NZ_CP121252.1"/>
</dbReference>
<keyword evidence="2" id="KW-0540">Nuclease</keyword>
<dbReference type="Proteomes" id="UP001219037">
    <property type="component" value="Chromosome"/>
</dbReference>
<accession>A0ABY8H783</accession>
<keyword evidence="2" id="KW-0378">Hydrolase</keyword>
<sequence length="199" mass="21570">MASSFLSPSAGLDFVAVDFETANPDPSSVCQVGLARVSRGQIVATDSWYVVPPTGPDSFEPSFSALHGITAETVRREGFSWYDSLDHLHRVTRALPLVAHNVAFDRTVYRKASEAMGVPARDADWYDTVVLARRHVPAANHRLDTVARALGLPSFHHHEAEADAVTCAHIALTIAAQREVTSVTDLWAEPSRSCAPQPG</sequence>
<dbReference type="EMBL" id="CP121252">
    <property type="protein sequence ID" value="WFP16891.1"/>
    <property type="molecule type" value="Genomic_DNA"/>
</dbReference>
<organism evidence="2 3">
    <name type="scientific">Citricoccus muralis</name>
    <dbReference type="NCBI Taxonomy" id="169134"/>
    <lineage>
        <taxon>Bacteria</taxon>
        <taxon>Bacillati</taxon>
        <taxon>Actinomycetota</taxon>
        <taxon>Actinomycetes</taxon>
        <taxon>Micrococcales</taxon>
        <taxon>Micrococcaceae</taxon>
        <taxon>Citricoccus</taxon>
    </lineage>
</organism>
<name>A0ABY8H783_9MICC</name>
<proteinExistence type="predicted"/>
<protein>
    <submittedName>
        <fullName evidence="2">Exonuclease domain-containing protein</fullName>
    </submittedName>
</protein>
<dbReference type="InterPro" id="IPR036397">
    <property type="entry name" value="RNaseH_sf"/>
</dbReference>
<dbReference type="GO" id="GO:0004527">
    <property type="term" value="F:exonuclease activity"/>
    <property type="evidence" value="ECO:0007669"/>
    <property type="project" value="UniProtKB-KW"/>
</dbReference>
<dbReference type="PANTHER" id="PTHR30231:SF42">
    <property type="entry name" value="EXONUCLEASE"/>
    <property type="match status" value="1"/>
</dbReference>
<evidence type="ECO:0000313" key="3">
    <source>
        <dbReference type="Proteomes" id="UP001219037"/>
    </source>
</evidence>
<keyword evidence="2" id="KW-0269">Exonuclease</keyword>
<reference evidence="2 3" key="1">
    <citation type="submission" date="2023-04" db="EMBL/GenBank/DDBJ databases">
        <title>Funneling lignin-derived compounds into biodiesel using alkali-halophilic Citricoccus sp. P2.</title>
        <authorList>
            <person name="Luo C.-B."/>
        </authorList>
    </citation>
    <scope>NUCLEOTIDE SEQUENCE [LARGE SCALE GENOMIC DNA]</scope>
    <source>
        <strain evidence="2 3">P2</strain>
    </source>
</reference>
<keyword evidence="3" id="KW-1185">Reference proteome</keyword>
<dbReference type="PANTHER" id="PTHR30231">
    <property type="entry name" value="DNA POLYMERASE III SUBUNIT EPSILON"/>
    <property type="match status" value="1"/>
</dbReference>
<dbReference type="InterPro" id="IPR012337">
    <property type="entry name" value="RNaseH-like_sf"/>
</dbReference>
<dbReference type="Pfam" id="PF00929">
    <property type="entry name" value="RNase_T"/>
    <property type="match status" value="1"/>
</dbReference>
<dbReference type="SMART" id="SM00479">
    <property type="entry name" value="EXOIII"/>
    <property type="match status" value="1"/>
</dbReference>
<dbReference type="InterPro" id="IPR013520">
    <property type="entry name" value="Ribonucl_H"/>
</dbReference>
<evidence type="ECO:0000259" key="1">
    <source>
        <dbReference type="SMART" id="SM00479"/>
    </source>
</evidence>
<feature type="domain" description="Exonuclease" evidence="1">
    <location>
        <begin position="13"/>
        <end position="180"/>
    </location>
</feature>